<dbReference type="PANTHER" id="PTHR22763">
    <property type="entry name" value="RING ZINC FINGER PROTEIN"/>
    <property type="match status" value="1"/>
</dbReference>
<evidence type="ECO:0000256" key="1">
    <source>
        <dbReference type="ARBA" id="ARBA00000900"/>
    </source>
</evidence>
<feature type="compositionally biased region" description="Low complexity" evidence="15">
    <location>
        <begin position="435"/>
        <end position="454"/>
    </location>
</feature>
<keyword evidence="5" id="KW-0808">Transferase</keyword>
<dbReference type="OrthoDB" id="9984778at2759"/>
<evidence type="ECO:0000256" key="6">
    <source>
        <dbReference type="ARBA" id="ARBA00022692"/>
    </source>
</evidence>
<comment type="pathway">
    <text evidence="3">Protein modification; protein ubiquitination.</text>
</comment>
<dbReference type="EC" id="2.3.2.27" evidence="4"/>
<organism evidence="19 20">
    <name type="scientific">Serendipita indica (strain DSM 11827)</name>
    <name type="common">Root endophyte fungus</name>
    <name type="synonym">Piriformospora indica</name>
    <dbReference type="NCBI Taxonomy" id="1109443"/>
    <lineage>
        <taxon>Eukaryota</taxon>
        <taxon>Fungi</taxon>
        <taxon>Dikarya</taxon>
        <taxon>Basidiomycota</taxon>
        <taxon>Agaricomycotina</taxon>
        <taxon>Agaricomycetes</taxon>
        <taxon>Sebacinales</taxon>
        <taxon>Serendipitaceae</taxon>
        <taxon>Serendipita</taxon>
    </lineage>
</organism>
<evidence type="ECO:0000256" key="2">
    <source>
        <dbReference type="ARBA" id="ARBA00004127"/>
    </source>
</evidence>
<comment type="caution">
    <text evidence="19">The sequence shown here is derived from an EMBL/GenBank/DDBJ whole genome shotgun (WGS) entry which is preliminary data.</text>
</comment>
<feature type="transmembrane region" description="Helical" evidence="16">
    <location>
        <begin position="481"/>
        <end position="508"/>
    </location>
</feature>
<comment type="subcellular location">
    <subcellularLocation>
        <location evidence="2">Endomembrane system</location>
        <topology evidence="2">Multi-pass membrane protein</topology>
    </subcellularLocation>
</comment>
<feature type="signal peptide" evidence="17">
    <location>
        <begin position="1"/>
        <end position="38"/>
    </location>
</feature>
<keyword evidence="6 16" id="KW-0812">Transmembrane</keyword>
<feature type="chain" id="PRO_5003468897" description="RING-type E3 ubiquitin transferase" evidence="17">
    <location>
        <begin position="39"/>
        <end position="691"/>
    </location>
</feature>
<evidence type="ECO:0000256" key="14">
    <source>
        <dbReference type="PROSITE-ProRule" id="PRU00175"/>
    </source>
</evidence>
<keyword evidence="11" id="KW-0862">Zinc</keyword>
<evidence type="ECO:0000313" key="19">
    <source>
        <dbReference type="EMBL" id="CCA76042.1"/>
    </source>
</evidence>
<keyword evidence="13 16" id="KW-0472">Membrane</keyword>
<keyword evidence="7" id="KW-0479">Metal-binding</keyword>
<evidence type="ECO:0000256" key="3">
    <source>
        <dbReference type="ARBA" id="ARBA00004906"/>
    </source>
</evidence>
<keyword evidence="9 14" id="KW-0863">Zinc-finger</keyword>
<evidence type="ECO:0000256" key="8">
    <source>
        <dbReference type="ARBA" id="ARBA00022729"/>
    </source>
</evidence>
<feature type="transmembrane region" description="Helical" evidence="16">
    <location>
        <begin position="366"/>
        <end position="385"/>
    </location>
</feature>
<dbReference type="SUPFAM" id="SSF57850">
    <property type="entry name" value="RING/U-box"/>
    <property type="match status" value="1"/>
</dbReference>
<feature type="transmembrane region" description="Helical" evidence="16">
    <location>
        <begin position="327"/>
        <end position="346"/>
    </location>
</feature>
<dbReference type="GO" id="GO:0008270">
    <property type="term" value="F:zinc ion binding"/>
    <property type="evidence" value="ECO:0007669"/>
    <property type="project" value="UniProtKB-KW"/>
</dbReference>
<evidence type="ECO:0000256" key="11">
    <source>
        <dbReference type="ARBA" id="ARBA00022833"/>
    </source>
</evidence>
<dbReference type="InParanoid" id="G4TXJ9"/>
<keyword evidence="12 16" id="KW-1133">Transmembrane helix</keyword>
<dbReference type="InterPro" id="IPR013083">
    <property type="entry name" value="Znf_RING/FYVE/PHD"/>
</dbReference>
<evidence type="ECO:0000256" key="17">
    <source>
        <dbReference type="SAM" id="SignalP"/>
    </source>
</evidence>
<dbReference type="EMBL" id="CAFZ01000588">
    <property type="protein sequence ID" value="CCA76042.1"/>
    <property type="molecule type" value="Genomic_DNA"/>
</dbReference>
<evidence type="ECO:0000256" key="15">
    <source>
        <dbReference type="SAM" id="MobiDB-lite"/>
    </source>
</evidence>
<comment type="catalytic activity">
    <reaction evidence="1">
        <text>S-ubiquitinyl-[E2 ubiquitin-conjugating enzyme]-L-cysteine + [acceptor protein]-L-lysine = [E2 ubiquitin-conjugating enzyme]-L-cysteine + N(6)-ubiquitinyl-[acceptor protein]-L-lysine.</text>
        <dbReference type="EC" id="2.3.2.27"/>
    </reaction>
</comment>
<feature type="transmembrane region" description="Helical" evidence="16">
    <location>
        <begin position="392"/>
        <end position="412"/>
    </location>
</feature>
<dbReference type="Proteomes" id="UP000007148">
    <property type="component" value="Unassembled WGS sequence"/>
</dbReference>
<evidence type="ECO:0000256" key="5">
    <source>
        <dbReference type="ARBA" id="ARBA00022679"/>
    </source>
</evidence>
<evidence type="ECO:0000256" key="16">
    <source>
        <dbReference type="SAM" id="Phobius"/>
    </source>
</evidence>
<feature type="region of interest" description="Disordered" evidence="15">
    <location>
        <begin position="426"/>
        <end position="457"/>
    </location>
</feature>
<dbReference type="eggNOG" id="KOG0828">
    <property type="taxonomic scope" value="Eukaryota"/>
</dbReference>
<evidence type="ECO:0000256" key="4">
    <source>
        <dbReference type="ARBA" id="ARBA00012483"/>
    </source>
</evidence>
<dbReference type="GO" id="GO:0012505">
    <property type="term" value="C:endomembrane system"/>
    <property type="evidence" value="ECO:0007669"/>
    <property type="project" value="UniProtKB-SubCell"/>
</dbReference>
<evidence type="ECO:0000256" key="13">
    <source>
        <dbReference type="ARBA" id="ARBA00023136"/>
    </source>
</evidence>
<sequence length="691" mass="76979">MNQENEGTQTTQRPSSSSGSSLFFLLVMMFMLFSGGPGEAPATQHDIQDSLQSLKYELANYTAWQDGGPSNFTLERESLGLLRLESALLHPPHLPPTVDAAYYNNITGNYKTKTVINRNLTNSPDEVTWAPLAKMLYKDRNLTRVHERAQGWNWSQPLVASFSMFSYKSLFLPENGTLFYRDLSTSNFLLLAVVWWTGLRVAPDIRHLAGLVPPSLFNDTTHVITEQLKERVKEFEQSISDGTAQLDSDSDPVTRCSFIFRGHLHPMLVHQSMVDLYEQEQKTPTGIPLPKLAAPGFNGLLISEECGIAIELEEVKGISSIRMSRRIVVYAAIASAVFYILIQLSLQVSDQWRTTTTLLRGSRGVMATWLIADSYAAISHLMAAVMTSEVRYALLVPGFLGGVLVATDIRLLTYLNGVQLLLSQPAPAPPPPPITTTAPTASTTGVSSTAPTVSQPSPDTTVTGSFLLRAGTVLFANDFRAWLAIVFGFSIFSMLFLGVPIYGVWFILIASTWSGQITRNVYQRTRRVLRHDTIVLSSIVRLFTPLYIFACPNNLLNIEPAEWIWVIPAWVILQTAVLLGQDYFGPSWFIPDFWNRGPVYDYHPDIVKSDEEATESKLGDCSICMEPISADQGDIGPERGKVLQLCWKQAAKKRRVYALAPCGHNFHTDCLEQWMEIKSICPQCRGYLPPL</sequence>
<feature type="domain" description="RING-type" evidence="18">
    <location>
        <begin position="621"/>
        <end position="685"/>
    </location>
</feature>
<dbReference type="Pfam" id="PF11145">
    <property type="entry name" value="DUF2921"/>
    <property type="match status" value="1"/>
</dbReference>
<dbReference type="GO" id="GO:0044695">
    <property type="term" value="C:Dsc E3 ubiquitin ligase complex"/>
    <property type="evidence" value="ECO:0007669"/>
    <property type="project" value="TreeGrafter"/>
</dbReference>
<dbReference type="SMART" id="SM00184">
    <property type="entry name" value="RING"/>
    <property type="match status" value="1"/>
</dbReference>
<evidence type="ECO:0000256" key="9">
    <source>
        <dbReference type="ARBA" id="ARBA00022771"/>
    </source>
</evidence>
<evidence type="ECO:0000259" key="18">
    <source>
        <dbReference type="PROSITE" id="PS50089"/>
    </source>
</evidence>
<reference evidence="19 20" key="1">
    <citation type="journal article" date="2011" name="PLoS Pathog.">
        <title>Endophytic Life Strategies Decoded by Genome and Transcriptome Analyses of the Mutualistic Root Symbiont Piriformospora indica.</title>
        <authorList>
            <person name="Zuccaro A."/>
            <person name="Lahrmann U."/>
            <person name="Guldener U."/>
            <person name="Langen G."/>
            <person name="Pfiffi S."/>
            <person name="Biedenkopf D."/>
            <person name="Wong P."/>
            <person name="Samans B."/>
            <person name="Grimm C."/>
            <person name="Basiewicz M."/>
            <person name="Murat C."/>
            <person name="Martin F."/>
            <person name="Kogel K.H."/>
        </authorList>
    </citation>
    <scope>NUCLEOTIDE SEQUENCE [LARGE SCALE GENOMIC DNA]</scope>
    <source>
        <strain evidence="19 20">DSM 11827</strain>
    </source>
</reference>
<evidence type="ECO:0000256" key="12">
    <source>
        <dbReference type="ARBA" id="ARBA00022989"/>
    </source>
</evidence>
<dbReference type="GO" id="GO:0061630">
    <property type="term" value="F:ubiquitin protein ligase activity"/>
    <property type="evidence" value="ECO:0007669"/>
    <property type="project" value="UniProtKB-EC"/>
</dbReference>
<dbReference type="STRING" id="1109443.G4TXJ9"/>
<keyword evidence="20" id="KW-1185">Reference proteome</keyword>
<dbReference type="InterPro" id="IPR001841">
    <property type="entry name" value="Znf_RING"/>
</dbReference>
<gene>
    <name evidence="19" type="ORF">PIIN_10042</name>
</gene>
<evidence type="ECO:0000313" key="20">
    <source>
        <dbReference type="Proteomes" id="UP000007148"/>
    </source>
</evidence>
<dbReference type="PANTHER" id="PTHR22763:SF162">
    <property type="entry name" value="TRANSMEMBRANE E3 UBIQUITIN-PROTEIN LIGASE 1"/>
    <property type="match status" value="1"/>
</dbReference>
<evidence type="ECO:0000256" key="7">
    <source>
        <dbReference type="ARBA" id="ARBA00022723"/>
    </source>
</evidence>
<evidence type="ECO:0000256" key="10">
    <source>
        <dbReference type="ARBA" id="ARBA00022786"/>
    </source>
</evidence>
<feature type="transmembrane region" description="Helical" evidence="16">
    <location>
        <begin position="529"/>
        <end position="550"/>
    </location>
</feature>
<dbReference type="AlphaFoldDB" id="G4TXJ9"/>
<accession>G4TXJ9</accession>
<protein>
    <recommendedName>
        <fullName evidence="4">RING-type E3 ubiquitin transferase</fullName>
        <ecNumber evidence="4">2.3.2.27</ecNumber>
    </recommendedName>
</protein>
<dbReference type="Gene3D" id="3.30.40.10">
    <property type="entry name" value="Zinc/RING finger domain, C3HC4 (zinc finger)"/>
    <property type="match status" value="1"/>
</dbReference>
<proteinExistence type="predicted"/>
<dbReference type="InterPro" id="IPR021319">
    <property type="entry name" value="DUF2921"/>
</dbReference>
<dbReference type="GO" id="GO:0043161">
    <property type="term" value="P:proteasome-mediated ubiquitin-dependent protein catabolic process"/>
    <property type="evidence" value="ECO:0007669"/>
    <property type="project" value="TreeGrafter"/>
</dbReference>
<keyword evidence="8 17" id="KW-0732">Signal</keyword>
<dbReference type="Pfam" id="PF13639">
    <property type="entry name" value="zf-RING_2"/>
    <property type="match status" value="1"/>
</dbReference>
<name>G4TXJ9_SERID</name>
<dbReference type="HOGENOM" id="CLU_014026_0_0_1"/>
<keyword evidence="10" id="KW-0833">Ubl conjugation pathway</keyword>
<dbReference type="InterPro" id="IPR050731">
    <property type="entry name" value="HRD1_E3_ubiq-ligases"/>
</dbReference>
<dbReference type="OMA" id="MLTPCHH"/>
<dbReference type="FunCoup" id="G4TXJ9">
    <property type="interactions" value="31"/>
</dbReference>
<dbReference type="PROSITE" id="PS50089">
    <property type="entry name" value="ZF_RING_2"/>
    <property type="match status" value="1"/>
</dbReference>